<gene>
    <name evidence="2" type="ORF">GGQ66_003385</name>
</gene>
<evidence type="ECO:0000313" key="2">
    <source>
        <dbReference type="EMBL" id="MBB4104806.1"/>
    </source>
</evidence>
<dbReference type="AlphaFoldDB" id="A0A7W6K5S9"/>
<keyword evidence="3" id="KW-1185">Reference proteome</keyword>
<evidence type="ECO:0000313" key="3">
    <source>
        <dbReference type="Proteomes" id="UP000584824"/>
    </source>
</evidence>
<feature type="compositionally biased region" description="Polar residues" evidence="1">
    <location>
        <begin position="103"/>
        <end position="112"/>
    </location>
</feature>
<comment type="caution">
    <text evidence="2">The sequence shown here is derived from an EMBL/GenBank/DDBJ whole genome shotgun (WGS) entry which is preliminary data.</text>
</comment>
<organism evidence="2 3">
    <name type="scientific">Allorhizobium borbori</name>
    <dbReference type="NCBI Taxonomy" id="485907"/>
    <lineage>
        <taxon>Bacteria</taxon>
        <taxon>Pseudomonadati</taxon>
        <taxon>Pseudomonadota</taxon>
        <taxon>Alphaproteobacteria</taxon>
        <taxon>Hyphomicrobiales</taxon>
        <taxon>Rhizobiaceae</taxon>
        <taxon>Rhizobium/Agrobacterium group</taxon>
        <taxon>Allorhizobium</taxon>
    </lineage>
</organism>
<evidence type="ECO:0000256" key="1">
    <source>
        <dbReference type="SAM" id="MobiDB-lite"/>
    </source>
</evidence>
<name>A0A7W6K5S9_9HYPH</name>
<dbReference type="Proteomes" id="UP000584824">
    <property type="component" value="Unassembled WGS sequence"/>
</dbReference>
<dbReference type="RefSeq" id="WP_183793888.1">
    <property type="nucleotide sequence ID" value="NZ_JACIDU010000014.1"/>
</dbReference>
<proteinExistence type="predicted"/>
<sequence length="112" mass="12031">MFITDTRILRDRPEGLVVEFISETGAVATVQFQAPAGATDNRLLAAARALLVDFARARPQETLLLSSSELAARPSARTAHDVDMLEEELDEGLEDTFPASDPVSATSSTTAR</sequence>
<dbReference type="EMBL" id="JACIDU010000014">
    <property type="protein sequence ID" value="MBB4104806.1"/>
    <property type="molecule type" value="Genomic_DNA"/>
</dbReference>
<protein>
    <submittedName>
        <fullName evidence="2">Uncharacterized protein</fullName>
    </submittedName>
</protein>
<feature type="compositionally biased region" description="Acidic residues" evidence="1">
    <location>
        <begin position="85"/>
        <end position="94"/>
    </location>
</feature>
<accession>A0A7W6K5S9</accession>
<reference evidence="2 3" key="1">
    <citation type="submission" date="2020-08" db="EMBL/GenBank/DDBJ databases">
        <title>Genomic Encyclopedia of Type Strains, Phase IV (KMG-IV): sequencing the most valuable type-strain genomes for metagenomic binning, comparative biology and taxonomic classification.</title>
        <authorList>
            <person name="Goeker M."/>
        </authorList>
    </citation>
    <scope>NUCLEOTIDE SEQUENCE [LARGE SCALE GENOMIC DNA]</scope>
    <source>
        <strain evidence="2 3">DSM 26385</strain>
    </source>
</reference>
<feature type="region of interest" description="Disordered" evidence="1">
    <location>
        <begin position="85"/>
        <end position="112"/>
    </location>
</feature>